<sequence>MMILIAGPVRSGTQGDQTRIAANLQALNQMALQVYHKGHTPVVGEWLALPIASAAGSACIGDAISERYLYPVAHRLIHSCDAILRLPGASGGADNDVALGQQLGLEIFQHIDAVPEVSPPV</sequence>
<dbReference type="KEGG" id="pdis:D8B20_19710"/>
<dbReference type="Proteomes" id="UP000319411">
    <property type="component" value="Plasmid unnamed1"/>
</dbReference>
<keyword evidence="2" id="KW-1185">Reference proteome</keyword>
<keyword evidence="1" id="KW-0614">Plasmid</keyword>
<geneLocation type="plasmid" evidence="1 2">
    <name>unnamed1</name>
</geneLocation>
<gene>
    <name evidence="1" type="ORF">D8B20_19710</name>
</gene>
<dbReference type="AlphaFoldDB" id="A0A518XIZ4"/>
<dbReference type="OrthoDB" id="9796022at2"/>
<protein>
    <submittedName>
        <fullName evidence="1">NUDIX hydrolase</fullName>
    </submittedName>
</protein>
<proteinExistence type="predicted"/>
<accession>A0A518XIZ4</accession>
<evidence type="ECO:0000313" key="2">
    <source>
        <dbReference type="Proteomes" id="UP000319411"/>
    </source>
</evidence>
<keyword evidence="1" id="KW-0378">Hydrolase</keyword>
<name>A0A518XIZ4_9GAMM</name>
<dbReference type="RefSeq" id="WP_145891478.1">
    <property type="nucleotide sequence ID" value="NZ_CP032703.1"/>
</dbReference>
<dbReference type="EMBL" id="CP032703">
    <property type="protein sequence ID" value="QDY44139.1"/>
    <property type="molecule type" value="Genomic_DNA"/>
</dbReference>
<reference evidence="1 2" key="1">
    <citation type="submission" date="2018-10" db="EMBL/GenBank/DDBJ databases">
        <title>Genome Sequencing of Pantoea dispersa DSM 32899.</title>
        <authorList>
            <person name="Nawrath M."/>
            <person name="Ottenheim C."/>
            <person name="Wilm A."/>
            <person name="Zimmermann W."/>
            <person name="Wu J.C."/>
        </authorList>
    </citation>
    <scope>NUCLEOTIDE SEQUENCE [LARGE SCALE GENOMIC DNA]</scope>
    <source>
        <strain evidence="1 2">DSM 32899</strain>
        <plasmid evidence="1 2">unnamed1</plasmid>
    </source>
</reference>
<dbReference type="GO" id="GO:0016787">
    <property type="term" value="F:hydrolase activity"/>
    <property type="evidence" value="ECO:0007669"/>
    <property type="project" value="UniProtKB-KW"/>
</dbReference>
<organism evidence="1 2">
    <name type="scientific">Candidatus Pantoea soli</name>
    <dbReference type="NCBI Taxonomy" id="3098669"/>
    <lineage>
        <taxon>Bacteria</taxon>
        <taxon>Pseudomonadati</taxon>
        <taxon>Pseudomonadota</taxon>
        <taxon>Gammaproteobacteria</taxon>
        <taxon>Enterobacterales</taxon>
        <taxon>Erwiniaceae</taxon>
        <taxon>Pantoea</taxon>
    </lineage>
</organism>
<evidence type="ECO:0000313" key="1">
    <source>
        <dbReference type="EMBL" id="QDY44139.1"/>
    </source>
</evidence>
<dbReference type="Gene3D" id="3.40.50.10400">
    <property type="entry name" value="Hypothetical protein PA1492"/>
    <property type="match status" value="1"/>
</dbReference>